<dbReference type="Pfam" id="PF13930">
    <property type="entry name" value="Endonuclea_NS_2"/>
    <property type="match status" value="1"/>
</dbReference>
<dbReference type="RefSeq" id="WP_009167306.1">
    <property type="nucleotide sequence ID" value="NZ_ALXG01000037.1"/>
</dbReference>
<accession>W9EG26</accession>
<keyword evidence="1" id="KW-0732">Signal</keyword>
<reference evidence="3 4" key="1">
    <citation type="submission" date="2012-08" db="EMBL/GenBank/DDBJ databases">
        <title>Genome sequencing of Lactobacillus florum 8D.</title>
        <authorList>
            <person name="Kim E.B."/>
            <person name="Marco M.L."/>
        </authorList>
    </citation>
    <scope>NUCLEOTIDE SEQUENCE [LARGE SCALE GENOMIC DNA]</scope>
    <source>
        <strain evidence="3 4">8D</strain>
    </source>
</reference>
<feature type="signal peptide" evidence="1">
    <location>
        <begin position="1"/>
        <end position="32"/>
    </location>
</feature>
<comment type="caution">
    <text evidence="3">The sequence shown here is derived from an EMBL/GenBank/DDBJ whole genome shotgun (WGS) entry which is preliminary data.</text>
</comment>
<sequence>MKKITPWLAAVATSVTLFLGFSGLQGTKPVQAAVPENTTTYQNLQQQDYQPGTAAYQVLNNDQPETITAQSFTSSRIDYHDLDQYNRAQTATAYLTSNNLGKSEGRAAQIFKPTGWHNQPKQVNGERVFPVNRGHLIAYTCTFNLNQAGQPEPGALGSIDNPKNLFTQTAFSNQKVMTINEQAVRDALAAGKQVIYQVTPVYQGSDLMAKGVWVQAISSDGAMHFNRYLYNVQPGLRFDYQTGRSQIDAAMTVPTPPSAVHRQATRLNLFSSHHRRVTNRHHRVRHQF</sequence>
<evidence type="ECO:0000256" key="1">
    <source>
        <dbReference type="SAM" id="SignalP"/>
    </source>
</evidence>
<dbReference type="InterPro" id="IPR044927">
    <property type="entry name" value="Endonuclea_NS_2"/>
</dbReference>
<name>W9EG26_9LACO</name>
<evidence type="ECO:0000313" key="4">
    <source>
        <dbReference type="Proteomes" id="UP000019474"/>
    </source>
</evidence>
<dbReference type="GO" id="GO:0003676">
    <property type="term" value="F:nucleic acid binding"/>
    <property type="evidence" value="ECO:0007669"/>
    <property type="project" value="InterPro"/>
</dbReference>
<dbReference type="EMBL" id="ALXG01000037">
    <property type="protein sequence ID" value="ETO40226.1"/>
    <property type="molecule type" value="Genomic_DNA"/>
</dbReference>
<dbReference type="InterPro" id="IPR044929">
    <property type="entry name" value="DNA/RNA_non-sp_Endonuclease_sf"/>
</dbReference>
<keyword evidence="4" id="KW-1185">Reference proteome</keyword>
<feature type="domain" description="DNA/RNA non-specific endonuclease/pyrophosphatase/phosphodiesterase" evidence="2">
    <location>
        <begin position="71"/>
        <end position="247"/>
    </location>
</feature>
<protein>
    <submittedName>
        <fullName evidence="3">DNA-entry nuclease (Competence-specific nuclease)</fullName>
    </submittedName>
</protein>
<dbReference type="AlphaFoldDB" id="W9EG26"/>
<dbReference type="Proteomes" id="UP000019474">
    <property type="component" value="Unassembled WGS sequence"/>
</dbReference>
<dbReference type="GO" id="GO:0046872">
    <property type="term" value="F:metal ion binding"/>
    <property type="evidence" value="ECO:0007669"/>
    <property type="project" value="InterPro"/>
</dbReference>
<evidence type="ECO:0000259" key="2">
    <source>
        <dbReference type="SMART" id="SM00892"/>
    </source>
</evidence>
<dbReference type="SMART" id="SM00892">
    <property type="entry name" value="Endonuclease_NS"/>
    <property type="match status" value="1"/>
</dbReference>
<dbReference type="PATRIC" id="fig|1221538.3.peg.876"/>
<dbReference type="Gene3D" id="3.40.570.10">
    <property type="entry name" value="Extracellular Endonuclease, subunit A"/>
    <property type="match status" value="1"/>
</dbReference>
<gene>
    <name evidence="3" type="ORF">B808_868</name>
</gene>
<proteinExistence type="predicted"/>
<dbReference type="GO" id="GO:0016787">
    <property type="term" value="F:hydrolase activity"/>
    <property type="evidence" value="ECO:0007669"/>
    <property type="project" value="InterPro"/>
</dbReference>
<feature type="chain" id="PRO_5004919670" evidence="1">
    <location>
        <begin position="33"/>
        <end position="288"/>
    </location>
</feature>
<dbReference type="InterPro" id="IPR001604">
    <property type="entry name" value="Endo_G_ENPP1-like_dom"/>
</dbReference>
<evidence type="ECO:0000313" key="3">
    <source>
        <dbReference type="EMBL" id="ETO40226.1"/>
    </source>
</evidence>
<dbReference type="OrthoDB" id="9783680at2"/>
<organism evidence="3 4">
    <name type="scientific">Fructilactobacillus florum 8D</name>
    <dbReference type="NCBI Taxonomy" id="1221538"/>
    <lineage>
        <taxon>Bacteria</taxon>
        <taxon>Bacillati</taxon>
        <taxon>Bacillota</taxon>
        <taxon>Bacilli</taxon>
        <taxon>Lactobacillales</taxon>
        <taxon>Lactobacillaceae</taxon>
        <taxon>Fructilactobacillus</taxon>
    </lineage>
</organism>